<dbReference type="EMBL" id="JBCHKQ010000001">
    <property type="protein sequence ID" value="MEM5947130.1"/>
    <property type="molecule type" value="Genomic_DNA"/>
</dbReference>
<dbReference type="InterPro" id="IPR035966">
    <property type="entry name" value="PKF_sf"/>
</dbReference>
<dbReference type="InterPro" id="IPR050929">
    <property type="entry name" value="PFKA"/>
</dbReference>
<keyword evidence="8" id="KW-0963">Cytoplasm</keyword>
<dbReference type="HAMAP" id="MF_01978">
    <property type="entry name" value="Phosphofructokinase_II_B2"/>
    <property type="match status" value="1"/>
</dbReference>
<evidence type="ECO:0000256" key="2">
    <source>
        <dbReference type="ARBA" id="ARBA00003138"/>
    </source>
</evidence>
<dbReference type="InterPro" id="IPR000023">
    <property type="entry name" value="Phosphofructokinase_dom"/>
</dbReference>
<accession>A0ABU9U8Z8</accession>
<comment type="catalytic activity">
    <reaction evidence="7 8">
        <text>beta-D-fructose 6-phosphate + diphosphate = beta-D-fructose 1,6-bisphosphate + phosphate + H(+)</text>
        <dbReference type="Rhea" id="RHEA:13613"/>
        <dbReference type="ChEBI" id="CHEBI:15378"/>
        <dbReference type="ChEBI" id="CHEBI:32966"/>
        <dbReference type="ChEBI" id="CHEBI:33019"/>
        <dbReference type="ChEBI" id="CHEBI:43474"/>
        <dbReference type="ChEBI" id="CHEBI:57634"/>
        <dbReference type="EC" id="2.7.1.90"/>
    </reaction>
</comment>
<comment type="caution">
    <text evidence="10">The sequence shown here is derived from an EMBL/GenBank/DDBJ whole genome shotgun (WGS) entry which is preliminary data.</text>
</comment>
<dbReference type="Gene3D" id="3.40.50.450">
    <property type="match status" value="1"/>
</dbReference>
<dbReference type="GO" id="GO:0047334">
    <property type="term" value="F:diphosphate-fructose-6-phosphate 1-phosphotransferase activity"/>
    <property type="evidence" value="ECO:0007669"/>
    <property type="project" value="UniProtKB-EC"/>
</dbReference>
<comment type="subunit">
    <text evidence="8">Homodimer.</text>
</comment>
<evidence type="ECO:0000313" key="10">
    <source>
        <dbReference type="EMBL" id="MEM5947130.1"/>
    </source>
</evidence>
<evidence type="ECO:0000256" key="3">
    <source>
        <dbReference type="ARBA" id="ARBA00022679"/>
    </source>
</evidence>
<comment type="function">
    <text evidence="2 8">Catalyzes the phosphorylation of D-fructose 6-phosphate, the first committing step of glycolysis. Uses inorganic phosphate (PPi) as phosphoryl donor instead of ATP like common ATP-dependent phosphofructokinases (ATP-PFKs), which renders the reaction reversible, and can thus function both in glycolysis and gluconeogenesis. Consistently, PPi-PFK can replace the enzymes of both the forward (ATP-PFK) and reverse (fructose-bisphosphatase (FBPase)) reactions.</text>
</comment>
<dbReference type="Proteomes" id="UP001466331">
    <property type="component" value="Unassembled WGS sequence"/>
</dbReference>
<feature type="binding site" evidence="8">
    <location>
        <begin position="182"/>
        <end position="184"/>
    </location>
    <ligand>
        <name>substrate</name>
    </ligand>
</feature>
<keyword evidence="3 8" id="KW-0808">Transferase</keyword>
<evidence type="ECO:0000256" key="8">
    <source>
        <dbReference type="HAMAP-Rule" id="MF_01978"/>
    </source>
</evidence>
<dbReference type="PIRSF" id="PIRSF036483">
    <property type="entry name" value="PFK_XF0274"/>
    <property type="match status" value="1"/>
</dbReference>
<comment type="activity regulation">
    <text evidence="8">Non-allosteric.</text>
</comment>
<comment type="similarity">
    <text evidence="8">Belongs to the phosphofructokinase type A (PFKA) family. PPi-dependent PFK group II subfamily. Clade 'B2' sub-subfamily.</text>
</comment>
<dbReference type="InterPro" id="IPR022953">
    <property type="entry name" value="ATP_PFK"/>
</dbReference>
<evidence type="ECO:0000256" key="1">
    <source>
        <dbReference type="ARBA" id="ARBA00001946"/>
    </source>
</evidence>
<dbReference type="SUPFAM" id="SSF53784">
    <property type="entry name" value="Phosphofructokinase"/>
    <property type="match status" value="1"/>
</dbReference>
<reference evidence="10 11" key="1">
    <citation type="submission" date="2024-03" db="EMBL/GenBank/DDBJ databases">
        <title>Ignisphaera cupida sp. nov., a hyperthermophilic hydrolytic archaeon from a hot spring of Kamchatka, and proposal of Ignisphaeraceae fam. nov.</title>
        <authorList>
            <person name="Podosokorskaya O.A."/>
            <person name="Elcheninov A.G."/>
            <person name="Maltseva A.I."/>
            <person name="Zayulina K.S."/>
            <person name="Novikov A."/>
            <person name="Merkel A.Y."/>
        </authorList>
    </citation>
    <scope>NUCLEOTIDE SEQUENCE [LARGE SCALE GENOMIC DNA]</scope>
    <source>
        <strain evidence="10 11">38H-sp</strain>
    </source>
</reference>
<evidence type="ECO:0000256" key="4">
    <source>
        <dbReference type="ARBA" id="ARBA00022723"/>
    </source>
</evidence>
<feature type="active site" description="Proton acceptor" evidence="8">
    <location>
        <position position="137"/>
    </location>
</feature>
<comment type="subcellular location">
    <subcellularLocation>
        <location evidence="8">Cytoplasm</location>
    </subcellularLocation>
</comment>
<keyword evidence="6 8" id="KW-0460">Magnesium</keyword>
<dbReference type="NCBIfam" id="NF010675">
    <property type="entry name" value="PRK14072.1"/>
    <property type="match status" value="1"/>
</dbReference>
<keyword evidence="8" id="KW-0324">Glycolysis</keyword>
<dbReference type="Pfam" id="PF00365">
    <property type="entry name" value="PFK"/>
    <property type="match status" value="1"/>
</dbReference>
<comment type="caution">
    <text evidence="8">Lacks conserved residue(s) required for the propagation of feature annotation.</text>
</comment>
<keyword evidence="5 8" id="KW-0418">Kinase</keyword>
<evidence type="ECO:0000259" key="9">
    <source>
        <dbReference type="Pfam" id="PF00365"/>
    </source>
</evidence>
<name>A0ABU9U8Z8_9SPIR</name>
<dbReference type="PANTHER" id="PTHR45770">
    <property type="entry name" value="ATP-DEPENDENT 6-PHOSPHOFRUCTOKINASE 1"/>
    <property type="match status" value="1"/>
</dbReference>
<gene>
    <name evidence="8" type="primary">pfp</name>
    <name evidence="10" type="ORF">WKV44_01080</name>
</gene>
<organism evidence="10 11">
    <name type="scientific">Rarispira pelagica</name>
    <dbReference type="NCBI Taxonomy" id="3141764"/>
    <lineage>
        <taxon>Bacteria</taxon>
        <taxon>Pseudomonadati</taxon>
        <taxon>Spirochaetota</taxon>
        <taxon>Spirochaetia</taxon>
        <taxon>Winmispirales</taxon>
        <taxon>Winmispiraceae</taxon>
        <taxon>Rarispira</taxon>
    </lineage>
</organism>
<feature type="binding site" evidence="8">
    <location>
        <begin position="135"/>
        <end position="137"/>
    </location>
    <ligand>
        <name>substrate</name>
    </ligand>
</feature>
<dbReference type="RefSeq" id="WP_420068583.1">
    <property type="nucleotide sequence ID" value="NZ_JBCHKQ010000001.1"/>
</dbReference>
<feature type="binding site" evidence="8">
    <location>
        <position position="12"/>
    </location>
    <ligand>
        <name>diphosphate</name>
        <dbReference type="ChEBI" id="CHEBI:33019"/>
    </ligand>
</feature>
<feature type="binding site" evidence="8">
    <location>
        <position position="107"/>
    </location>
    <ligand>
        <name>Mg(2+)</name>
        <dbReference type="ChEBI" id="CHEBI:18420"/>
        <note>catalytic</note>
    </ligand>
</feature>
<keyword evidence="11" id="KW-1185">Reference proteome</keyword>
<feature type="domain" description="Phosphofructokinase" evidence="9">
    <location>
        <begin position="6"/>
        <end position="319"/>
    </location>
</feature>
<dbReference type="EC" id="2.7.1.90" evidence="8"/>
<sequence>MKGNALVGQSGGPTAVINASLLGVVEAALSQSDIGHVYGMKYGIEGFMAGELVDFGTFDRGHLKKLKHTPGSALGSTRKKLTDDDLPTIKELLEKHNIRYFFLIGGNDTMDTINRVEQYCRSVGYELRGVGVSKTVDNDLFGTDHTPGFPSAARYVALSVLQGGRLAADMQRVDKFVVHQTVGRDAGWLAASAALAKKREQDAPHLIYIPERPLVRDKVITEVEDVIARYGWCSIVIGEGALWDDGTPVSATQVTDSFKNPEFGAMGGASAALSLHKLIRESLGVRGEFQITESLPMCASDRVSLIDREEAYSCGQTAVNYAMAGKSGVMVTIERLSSVPYKWGHGEIALSEVARKTKPMPDEFIAESGSYVTDAFIDYLAPLVGELEDYAVLF</sequence>
<proteinExistence type="inferred from homology"/>
<feature type="binding site" evidence="8">
    <location>
        <position position="239"/>
    </location>
    <ligand>
        <name>substrate</name>
    </ligand>
</feature>
<comment type="cofactor">
    <cofactor evidence="1 8">
        <name>Mg(2+)</name>
        <dbReference type="ChEBI" id="CHEBI:18420"/>
    </cofactor>
</comment>
<feature type="site" description="Important for catalytic activity and substrate specificity; stabilizes the transition state when the phosphoryl donor is PPi; prevents ATP from binding by mimicking the alpha-phosphate group of ATP" evidence="8">
    <location>
        <position position="108"/>
    </location>
</feature>
<keyword evidence="4 8" id="KW-0479">Metal-binding</keyword>
<dbReference type="InterPro" id="IPR011404">
    <property type="entry name" value="PPi-PFK"/>
</dbReference>
<feature type="site" description="Important for catalytic activity; stabilizes the transition state when the phosphoryl donor is PPi" evidence="8">
    <location>
        <position position="134"/>
    </location>
</feature>
<evidence type="ECO:0000313" key="11">
    <source>
        <dbReference type="Proteomes" id="UP001466331"/>
    </source>
</evidence>
<protein>
    <recommendedName>
        <fullName evidence="8">Pyrophosphate--fructose 6-phosphate 1-phosphotransferase</fullName>
        <ecNumber evidence="8">2.7.1.90</ecNumber>
    </recommendedName>
    <alternativeName>
        <fullName evidence="8">6-phosphofructokinase, pyrophosphate dependent</fullName>
    </alternativeName>
    <alternativeName>
        <fullName evidence="8">PPi-dependent phosphofructokinase</fullName>
        <shortName evidence="8">PPi-PFK</shortName>
    </alternativeName>
    <alternativeName>
        <fullName evidence="8">Pyrophosphate-dependent 6-phosphofructose-1-kinase</fullName>
    </alternativeName>
</protein>
<evidence type="ECO:0000256" key="6">
    <source>
        <dbReference type="ARBA" id="ARBA00022842"/>
    </source>
</evidence>
<evidence type="ECO:0000256" key="7">
    <source>
        <dbReference type="ARBA" id="ARBA00048072"/>
    </source>
</evidence>
<evidence type="ECO:0000256" key="5">
    <source>
        <dbReference type="ARBA" id="ARBA00022777"/>
    </source>
</evidence>
<dbReference type="PRINTS" id="PR00476">
    <property type="entry name" value="PHFRCTKINASE"/>
</dbReference>
<dbReference type="Gene3D" id="3.40.50.460">
    <property type="entry name" value="Phosphofructokinase domain"/>
    <property type="match status" value="1"/>
</dbReference>
<comment type="pathway">
    <text evidence="8">Carbohydrate degradation; glycolysis; D-glyceraldehyde 3-phosphate and glycerone phosphate from D-glucose: step 3/4.</text>
</comment>